<feature type="transmembrane region" description="Helical" evidence="1">
    <location>
        <begin position="488"/>
        <end position="506"/>
    </location>
</feature>
<keyword evidence="1" id="KW-0812">Transmembrane</keyword>
<accession>A0ABY4MYS4</accession>
<feature type="transmembrane region" description="Helical" evidence="1">
    <location>
        <begin position="385"/>
        <end position="405"/>
    </location>
</feature>
<feature type="transmembrane region" description="Helical" evidence="1">
    <location>
        <begin position="24"/>
        <end position="46"/>
    </location>
</feature>
<reference evidence="2" key="1">
    <citation type="submission" date="2022-05" db="EMBL/GenBank/DDBJ databases">
        <title>Complete genome sequence of toluene-degrading Gulosibacter sediminis strain ACHW.36C.</title>
        <authorList>
            <person name="Wai A.C."/>
            <person name="Lai G.K."/>
            <person name="Griffin S.D."/>
            <person name="Leung F.C."/>
        </authorList>
    </citation>
    <scope>NUCLEOTIDE SEQUENCE [LARGE SCALE GENOMIC DNA]</scope>
    <source>
        <strain evidence="2">ACHW.36C</strain>
    </source>
</reference>
<keyword evidence="1" id="KW-0472">Membrane</keyword>
<protein>
    <recommendedName>
        <fullName evidence="3">Integral membrane transport protein</fullName>
    </recommendedName>
</protein>
<feature type="transmembrane region" description="Helical" evidence="1">
    <location>
        <begin position="103"/>
        <end position="123"/>
    </location>
</feature>
<evidence type="ECO:0000256" key="1">
    <source>
        <dbReference type="SAM" id="Phobius"/>
    </source>
</evidence>
<feature type="transmembrane region" description="Helical" evidence="1">
    <location>
        <begin position="52"/>
        <end position="75"/>
    </location>
</feature>
<name>A0ABY4MYS4_9MICO</name>
<feature type="transmembrane region" description="Helical" evidence="1">
    <location>
        <begin position="338"/>
        <end position="360"/>
    </location>
</feature>
<feature type="transmembrane region" description="Helical" evidence="1">
    <location>
        <begin position="129"/>
        <end position="147"/>
    </location>
</feature>
<sequence>MRHRIDFISLRWRVIRRGPNDERVFGLIAGLIAAAGVIAVAALTCAGDLDPGWLAVAISLLGVTWLLGPVLLPGVAPMMDPQWFRTLPRPPVRIAREMSASEAMSVGTVITTAALLSFVVVAAPHGPGVIAVAVLAVGAQMLFLVWLGRCASALVARSLRSAWGVRTAVFQMSAVLALSFAGWVPLFAVVLPNLGDGDVTIHTPPTVAIVPGSLVTILLTLPTGWGLVAVNAAMSGAAPAAIAAPLVGTLACALLLRRAWIELTARTLRQPPRTARSGISVRERRRVLVAWPDSAIGAVVAREVKTWFRDPHRRLGLGHAWLTPVLMVVLVAPSGWVWVLPFIGVVAAAIAAMAAVNTYALDGKALWQILTTPGALRADIIGRQVTWMLLFGLPAIVGTIALSIASRSQFGPLAVGMTLAATGAGCATAPLLSALMPAIGADARNRAATSDNVGNPAGAQWTIFTAVAIAATIPLIPAGLTVAVPSSVAHLAVGAIVGSLTLLLALPLTRACIERTGPALLAAMAAGDPTRHSAGQRRAPQFDAGAILRSKDTNRIWHEP</sequence>
<feature type="transmembrane region" description="Helical" evidence="1">
    <location>
        <begin position="461"/>
        <end position="482"/>
    </location>
</feature>
<gene>
    <name evidence="2" type="ORF">M3M28_10820</name>
</gene>
<dbReference type="EMBL" id="CP097160">
    <property type="protein sequence ID" value="UQN14531.1"/>
    <property type="molecule type" value="Genomic_DNA"/>
</dbReference>
<evidence type="ECO:0000313" key="2">
    <source>
        <dbReference type="EMBL" id="UQN14531.1"/>
    </source>
</evidence>
<organism evidence="2">
    <name type="scientific">Gulosibacter sediminis</name>
    <dbReference type="NCBI Taxonomy" id="1729695"/>
    <lineage>
        <taxon>Bacteria</taxon>
        <taxon>Bacillati</taxon>
        <taxon>Actinomycetota</taxon>
        <taxon>Actinomycetes</taxon>
        <taxon>Micrococcales</taxon>
        <taxon>Microbacteriaceae</taxon>
        <taxon>Gulosibacter</taxon>
    </lineage>
</organism>
<feature type="transmembrane region" description="Helical" evidence="1">
    <location>
        <begin position="315"/>
        <end position="332"/>
    </location>
</feature>
<keyword evidence="1" id="KW-1133">Transmembrane helix</keyword>
<feature type="transmembrane region" description="Helical" evidence="1">
    <location>
        <begin position="417"/>
        <end position="440"/>
    </location>
</feature>
<proteinExistence type="predicted"/>
<evidence type="ECO:0008006" key="3">
    <source>
        <dbReference type="Google" id="ProtNLM"/>
    </source>
</evidence>
<feature type="transmembrane region" description="Helical" evidence="1">
    <location>
        <begin position="168"/>
        <end position="191"/>
    </location>
</feature>